<protein>
    <recommendedName>
        <fullName evidence="3">asparagine synthase (glutamine-hydrolyzing)</fullName>
        <ecNumber evidence="3">6.3.5.4</ecNumber>
    </recommendedName>
</protein>
<evidence type="ECO:0000256" key="3">
    <source>
        <dbReference type="ARBA" id="ARBA00012737"/>
    </source>
</evidence>
<dbReference type="Pfam" id="PF13537">
    <property type="entry name" value="GATase_7"/>
    <property type="match status" value="1"/>
</dbReference>
<organism evidence="12">
    <name type="scientific">Desulfomonile tiedjei</name>
    <dbReference type="NCBI Taxonomy" id="2358"/>
    <lineage>
        <taxon>Bacteria</taxon>
        <taxon>Pseudomonadati</taxon>
        <taxon>Thermodesulfobacteriota</taxon>
        <taxon>Desulfomonilia</taxon>
        <taxon>Desulfomonilales</taxon>
        <taxon>Desulfomonilaceae</taxon>
        <taxon>Desulfomonile</taxon>
    </lineage>
</organism>
<evidence type="ECO:0000256" key="9">
    <source>
        <dbReference type="PIRSR" id="PIRSR001589-2"/>
    </source>
</evidence>
<proteinExistence type="inferred from homology"/>
<keyword evidence="12" id="KW-0436">Ligase</keyword>
<dbReference type="InterPro" id="IPR017932">
    <property type="entry name" value="GATase_2_dom"/>
</dbReference>
<dbReference type="GO" id="GO:0005829">
    <property type="term" value="C:cytosol"/>
    <property type="evidence" value="ECO:0007669"/>
    <property type="project" value="TreeGrafter"/>
</dbReference>
<evidence type="ECO:0000256" key="8">
    <source>
        <dbReference type="PIRSR" id="PIRSR001589-1"/>
    </source>
</evidence>
<keyword evidence="6 8" id="KW-0315">Glutamine amidotransferase</keyword>
<dbReference type="InterPro" id="IPR051786">
    <property type="entry name" value="ASN_synthetase/amidase"/>
</dbReference>
<dbReference type="CDD" id="cd01991">
    <property type="entry name" value="Asn_synthase_B_C"/>
    <property type="match status" value="1"/>
</dbReference>
<evidence type="ECO:0000256" key="2">
    <source>
        <dbReference type="ARBA" id="ARBA00005752"/>
    </source>
</evidence>
<comment type="caution">
    <text evidence="12">The sequence shown here is derived from an EMBL/GenBank/DDBJ whole genome shotgun (WGS) entry which is preliminary data.</text>
</comment>
<comment type="similarity">
    <text evidence="2">Belongs to the asparagine synthetase family.</text>
</comment>
<evidence type="ECO:0000256" key="7">
    <source>
        <dbReference type="ARBA" id="ARBA00048741"/>
    </source>
</evidence>
<keyword evidence="5 9" id="KW-0067">ATP-binding</keyword>
<dbReference type="PIRSF" id="PIRSF001589">
    <property type="entry name" value="Asn_synthetase_glu-h"/>
    <property type="match status" value="1"/>
</dbReference>
<feature type="binding site" evidence="9">
    <location>
        <position position="99"/>
    </location>
    <ligand>
        <name>L-glutamine</name>
        <dbReference type="ChEBI" id="CHEBI:58359"/>
    </ligand>
</feature>
<keyword evidence="8" id="KW-0061">Asparagine biosynthesis</keyword>
<evidence type="ECO:0000256" key="4">
    <source>
        <dbReference type="ARBA" id="ARBA00022741"/>
    </source>
</evidence>
<feature type="active site" description="For GATase activity" evidence="8">
    <location>
        <position position="2"/>
    </location>
</feature>
<dbReference type="EC" id="6.3.5.4" evidence="3"/>
<accession>A0A7C4EXX6</accession>
<dbReference type="Gene3D" id="3.60.20.10">
    <property type="entry name" value="Glutamine Phosphoribosylpyrophosphate, subunit 1, domain 1"/>
    <property type="match status" value="1"/>
</dbReference>
<dbReference type="SUPFAM" id="SSF56235">
    <property type="entry name" value="N-terminal nucleophile aminohydrolases (Ntn hydrolases)"/>
    <property type="match status" value="1"/>
</dbReference>
<dbReference type="InterPro" id="IPR006426">
    <property type="entry name" value="Asn_synth_AEB"/>
</dbReference>
<dbReference type="GO" id="GO:0004066">
    <property type="term" value="F:asparagine synthase (glutamine-hydrolyzing) activity"/>
    <property type="evidence" value="ECO:0007669"/>
    <property type="project" value="UniProtKB-EC"/>
</dbReference>
<dbReference type="PANTHER" id="PTHR43284">
    <property type="entry name" value="ASPARAGINE SYNTHETASE (GLUTAMINE-HYDROLYZING)"/>
    <property type="match status" value="1"/>
</dbReference>
<feature type="binding site" evidence="9">
    <location>
        <begin position="358"/>
        <end position="359"/>
    </location>
    <ligand>
        <name>ATP</name>
        <dbReference type="ChEBI" id="CHEBI:30616"/>
    </ligand>
</feature>
<name>A0A7C4EXX6_9BACT</name>
<comment type="catalytic activity">
    <reaction evidence="7">
        <text>L-aspartate + L-glutamine + ATP + H2O = L-asparagine + L-glutamate + AMP + diphosphate + H(+)</text>
        <dbReference type="Rhea" id="RHEA:12228"/>
        <dbReference type="ChEBI" id="CHEBI:15377"/>
        <dbReference type="ChEBI" id="CHEBI:15378"/>
        <dbReference type="ChEBI" id="CHEBI:29985"/>
        <dbReference type="ChEBI" id="CHEBI:29991"/>
        <dbReference type="ChEBI" id="CHEBI:30616"/>
        <dbReference type="ChEBI" id="CHEBI:33019"/>
        <dbReference type="ChEBI" id="CHEBI:58048"/>
        <dbReference type="ChEBI" id="CHEBI:58359"/>
        <dbReference type="ChEBI" id="CHEBI:456215"/>
        <dbReference type="EC" id="6.3.5.4"/>
    </reaction>
</comment>
<feature type="site" description="Important for beta-aspartyl-AMP intermediate formation" evidence="10">
    <location>
        <position position="360"/>
    </location>
</feature>
<dbReference type="InterPro" id="IPR014729">
    <property type="entry name" value="Rossmann-like_a/b/a_fold"/>
</dbReference>
<dbReference type="Gene3D" id="3.40.50.620">
    <property type="entry name" value="HUPs"/>
    <property type="match status" value="1"/>
</dbReference>
<dbReference type="EMBL" id="DTGT01000280">
    <property type="protein sequence ID" value="HGH61415.1"/>
    <property type="molecule type" value="Genomic_DNA"/>
</dbReference>
<keyword evidence="4 9" id="KW-0547">Nucleotide-binding</keyword>
<comment type="pathway">
    <text evidence="1">Amino-acid biosynthesis; L-asparagine biosynthesis; L-asparagine from L-aspartate (L-Gln route): step 1/1.</text>
</comment>
<evidence type="ECO:0000256" key="1">
    <source>
        <dbReference type="ARBA" id="ARBA00005187"/>
    </source>
</evidence>
<evidence type="ECO:0000256" key="10">
    <source>
        <dbReference type="PIRSR" id="PIRSR001589-3"/>
    </source>
</evidence>
<dbReference type="GO" id="GO:0005524">
    <property type="term" value="F:ATP binding"/>
    <property type="evidence" value="ECO:0007669"/>
    <property type="project" value="UniProtKB-KW"/>
</dbReference>
<evidence type="ECO:0000256" key="5">
    <source>
        <dbReference type="ARBA" id="ARBA00022840"/>
    </source>
</evidence>
<reference evidence="12" key="1">
    <citation type="journal article" date="2020" name="mSystems">
        <title>Genome- and Community-Level Interaction Insights into Carbon Utilization and Element Cycling Functions of Hydrothermarchaeota in Hydrothermal Sediment.</title>
        <authorList>
            <person name="Zhou Z."/>
            <person name="Liu Y."/>
            <person name="Xu W."/>
            <person name="Pan J."/>
            <person name="Luo Z.H."/>
            <person name="Li M."/>
        </authorList>
    </citation>
    <scope>NUCLEOTIDE SEQUENCE [LARGE SCALE GENOMIC DNA]</scope>
    <source>
        <strain evidence="12">SpSt-769</strain>
    </source>
</reference>
<dbReference type="AlphaFoldDB" id="A0A7C4EXX6"/>
<dbReference type="CDD" id="cd00712">
    <property type="entry name" value="AsnB"/>
    <property type="match status" value="1"/>
</dbReference>
<evidence type="ECO:0000313" key="12">
    <source>
        <dbReference type="EMBL" id="HGH61415.1"/>
    </source>
</evidence>
<dbReference type="NCBIfam" id="TIGR01536">
    <property type="entry name" value="asn_synth_AEB"/>
    <property type="match status" value="1"/>
</dbReference>
<gene>
    <name evidence="12" type="primary">asnB</name>
    <name evidence="12" type="ORF">ENV54_08980</name>
</gene>
<feature type="domain" description="Glutamine amidotransferase type-2" evidence="11">
    <location>
        <begin position="2"/>
        <end position="212"/>
    </location>
</feature>
<sequence>MCGICGIVDFETAPLRSSVEAMNCALAHRGPDMGGIEEFQACVLGHRRLSILDLSEAARQPMVLSERGIALVFNGEIYNFQTLRTWLQKKGYVFKTNSDSEVLLALYAEKQEGMLEDLNGMFSFAIWDDERKRLFLARDRLGKKPLYYYSSHGRLSFSSELYSLGQDPSAPQGISEQALFQYFLYDFIPAPQTIFSGVAKLPAGHRAFFDRDGLRIERYWTPPLPDAPQEYSQACEALQELLENSVKLRLISDVPLGAFLSGGIDSTLISALVARQATHRVKTFSIGFPGTSHDESKWSQMAAKYLRTDHREFSSSLDVEFIFPRMIRHFGEPFGDSSALPTWHLARQTRQEVTVALSGDGGDELFGGYDRYLARRLQSCYEVLPKALRGRFIEPLIEKLPETTDYYGTSTIKKLKLFLRACARLQEEPLALVPRTFSQDQASRLTGVAYRPDEDACLSIARQYIGLEPVTAMMLTDIQTYLAEDILTKVDRMAMAHSLEVRCPLLDYRVVELACRMPLSFKLKRGRTKRILRDAAKPYVPPSILTRPKYGFQIPLGEWLKGKLRPWAQSMLFDASHQLLDREFIAALWDEHQHGRCDHAHRLWLILIFQEWYNQYRG</sequence>
<dbReference type="SUPFAM" id="SSF52402">
    <property type="entry name" value="Adenine nucleotide alpha hydrolases-like"/>
    <property type="match status" value="1"/>
</dbReference>
<dbReference type="PROSITE" id="PS51278">
    <property type="entry name" value="GATASE_TYPE_2"/>
    <property type="match status" value="1"/>
</dbReference>
<feature type="binding site" evidence="9">
    <location>
        <position position="286"/>
    </location>
    <ligand>
        <name>ATP</name>
        <dbReference type="ChEBI" id="CHEBI:30616"/>
    </ligand>
</feature>
<dbReference type="InterPro" id="IPR029055">
    <property type="entry name" value="Ntn_hydrolases_N"/>
</dbReference>
<dbReference type="Pfam" id="PF00733">
    <property type="entry name" value="Asn_synthase"/>
    <property type="match status" value="1"/>
</dbReference>
<dbReference type="GO" id="GO:0006529">
    <property type="term" value="P:asparagine biosynthetic process"/>
    <property type="evidence" value="ECO:0007669"/>
    <property type="project" value="UniProtKB-KW"/>
</dbReference>
<dbReference type="InterPro" id="IPR033738">
    <property type="entry name" value="AsnB_N"/>
</dbReference>
<keyword evidence="8" id="KW-0028">Amino-acid biosynthesis</keyword>
<dbReference type="PANTHER" id="PTHR43284:SF1">
    <property type="entry name" value="ASPARAGINE SYNTHETASE"/>
    <property type="match status" value="1"/>
</dbReference>
<evidence type="ECO:0000256" key="6">
    <source>
        <dbReference type="ARBA" id="ARBA00022962"/>
    </source>
</evidence>
<dbReference type="InterPro" id="IPR001962">
    <property type="entry name" value="Asn_synthase"/>
</dbReference>
<evidence type="ECO:0000259" key="11">
    <source>
        <dbReference type="PROSITE" id="PS51278"/>
    </source>
</evidence>